<evidence type="ECO:0000313" key="2">
    <source>
        <dbReference type="EMBL" id="MBL7255438.1"/>
    </source>
</evidence>
<accession>A0ABS1VLA4</accession>
<keyword evidence="3" id="KW-1185">Reference proteome</keyword>
<evidence type="ECO:0000256" key="1">
    <source>
        <dbReference type="SAM" id="Phobius"/>
    </source>
</evidence>
<name>A0ABS1VLA4_9ACTN</name>
<keyword evidence="1" id="KW-0472">Membrane</keyword>
<keyword evidence="1" id="KW-0812">Transmembrane</keyword>
<organism evidence="2 3">
    <name type="scientific">Paractinoplanes lichenicola</name>
    <dbReference type="NCBI Taxonomy" id="2802976"/>
    <lineage>
        <taxon>Bacteria</taxon>
        <taxon>Bacillati</taxon>
        <taxon>Actinomycetota</taxon>
        <taxon>Actinomycetes</taxon>
        <taxon>Micromonosporales</taxon>
        <taxon>Micromonosporaceae</taxon>
        <taxon>Paractinoplanes</taxon>
    </lineage>
</organism>
<sequence length="59" mass="6136">MTQDERAVAERDHQGTLWLINGILAGVGGVFLTTGSVPVTLIAAAVAVVISGMALMTRR</sequence>
<proteinExistence type="predicted"/>
<evidence type="ECO:0000313" key="3">
    <source>
        <dbReference type="Proteomes" id="UP000598996"/>
    </source>
</evidence>
<dbReference type="RefSeq" id="WP_202991957.1">
    <property type="nucleotide sequence ID" value="NZ_JAENHO010000004.1"/>
</dbReference>
<gene>
    <name evidence="2" type="ORF">JKJ07_14050</name>
</gene>
<keyword evidence="1" id="KW-1133">Transmembrane helix</keyword>
<protein>
    <submittedName>
        <fullName evidence="2">Uncharacterized protein</fullName>
    </submittedName>
</protein>
<feature type="transmembrane region" description="Helical" evidence="1">
    <location>
        <begin position="16"/>
        <end position="33"/>
    </location>
</feature>
<dbReference type="Proteomes" id="UP000598996">
    <property type="component" value="Unassembled WGS sequence"/>
</dbReference>
<dbReference type="EMBL" id="JAENHO010000004">
    <property type="protein sequence ID" value="MBL7255438.1"/>
    <property type="molecule type" value="Genomic_DNA"/>
</dbReference>
<comment type="caution">
    <text evidence="2">The sequence shown here is derived from an EMBL/GenBank/DDBJ whole genome shotgun (WGS) entry which is preliminary data.</text>
</comment>
<feature type="transmembrane region" description="Helical" evidence="1">
    <location>
        <begin position="39"/>
        <end position="57"/>
    </location>
</feature>
<reference evidence="2 3" key="1">
    <citation type="submission" date="2021-01" db="EMBL/GenBank/DDBJ databases">
        <title>Actinoplanes sp. nov. LDG1-01 isolated from lichen.</title>
        <authorList>
            <person name="Saeng-In P."/>
            <person name="Phongsopitanun W."/>
            <person name="Kanchanasin P."/>
            <person name="Yuki M."/>
            <person name="Kudo T."/>
            <person name="Ohkuma M."/>
            <person name="Tanasupawat S."/>
        </authorList>
    </citation>
    <scope>NUCLEOTIDE SEQUENCE [LARGE SCALE GENOMIC DNA]</scope>
    <source>
        <strain evidence="2 3">LDG1-01</strain>
    </source>
</reference>